<dbReference type="PANTHER" id="PTHR21146">
    <property type="entry name" value="MEF2B PROTEIN"/>
    <property type="match status" value="1"/>
</dbReference>
<dbReference type="EMBL" id="JAODUP010000352">
    <property type="protein sequence ID" value="KAK2151771.1"/>
    <property type="molecule type" value="Genomic_DNA"/>
</dbReference>
<feature type="compositionally biased region" description="Polar residues" evidence="5">
    <location>
        <begin position="179"/>
        <end position="188"/>
    </location>
</feature>
<keyword evidence="3" id="KW-0472">Membrane</keyword>
<comment type="similarity">
    <text evidence="2">Belongs to the BORCS8 family.</text>
</comment>
<evidence type="ECO:0000256" key="2">
    <source>
        <dbReference type="ARBA" id="ARBA00010463"/>
    </source>
</evidence>
<reference evidence="6" key="1">
    <citation type="journal article" date="2023" name="Mol. Biol. Evol.">
        <title>Third-Generation Sequencing Reveals the Adaptive Role of the Epigenome in Three Deep-Sea Polychaetes.</title>
        <authorList>
            <person name="Perez M."/>
            <person name="Aroh O."/>
            <person name="Sun Y."/>
            <person name="Lan Y."/>
            <person name="Juniper S.K."/>
            <person name="Young C.R."/>
            <person name="Angers B."/>
            <person name="Qian P.Y."/>
        </authorList>
    </citation>
    <scope>NUCLEOTIDE SEQUENCE</scope>
    <source>
        <strain evidence="6">P08H-3</strain>
    </source>
</reference>
<evidence type="ECO:0000256" key="3">
    <source>
        <dbReference type="ARBA" id="ARBA00023136"/>
    </source>
</evidence>
<keyword evidence="7" id="KW-1185">Reference proteome</keyword>
<feature type="region of interest" description="Disordered" evidence="5">
    <location>
        <begin position="169"/>
        <end position="197"/>
    </location>
</feature>
<evidence type="ECO:0000256" key="5">
    <source>
        <dbReference type="SAM" id="MobiDB-lite"/>
    </source>
</evidence>
<evidence type="ECO:0000256" key="1">
    <source>
        <dbReference type="ARBA" id="ARBA00004656"/>
    </source>
</evidence>
<dbReference type="InterPro" id="IPR019320">
    <property type="entry name" value="BORCS8"/>
</dbReference>
<dbReference type="AlphaFoldDB" id="A0AAD9JF01"/>
<dbReference type="Proteomes" id="UP001208570">
    <property type="component" value="Unassembled WGS sequence"/>
</dbReference>
<sequence>MEHIASPSHNDNKYLVASGGSQMIQEKPSPELENKSRKAGDKLSEILHIIVNEPSLAVFRIQEHVRKTLPQLVDVKHDMEDVQQDVQGACFDMEYAAKAVQNMEKSETHFRSIQDLLKNSMFIRQQLQYEQSRKDQERNRPSMYRTMLRTQTIDLSTQSATSARNVLSHANTVDEDTPQVRSSMSSHSWMGPASLLR</sequence>
<organism evidence="6 7">
    <name type="scientific">Paralvinella palmiformis</name>
    <dbReference type="NCBI Taxonomy" id="53620"/>
    <lineage>
        <taxon>Eukaryota</taxon>
        <taxon>Metazoa</taxon>
        <taxon>Spiralia</taxon>
        <taxon>Lophotrochozoa</taxon>
        <taxon>Annelida</taxon>
        <taxon>Polychaeta</taxon>
        <taxon>Sedentaria</taxon>
        <taxon>Canalipalpata</taxon>
        <taxon>Terebellida</taxon>
        <taxon>Terebelliformia</taxon>
        <taxon>Alvinellidae</taxon>
        <taxon>Paralvinella</taxon>
    </lineage>
</organism>
<name>A0AAD9JF01_9ANNE</name>
<keyword evidence="4" id="KW-0458">Lysosome</keyword>
<feature type="region of interest" description="Disordered" evidence="5">
    <location>
        <begin position="1"/>
        <end position="38"/>
    </location>
</feature>
<evidence type="ECO:0000313" key="6">
    <source>
        <dbReference type="EMBL" id="KAK2151771.1"/>
    </source>
</evidence>
<feature type="compositionally biased region" description="Basic and acidic residues" evidence="5">
    <location>
        <begin position="28"/>
        <end position="38"/>
    </location>
</feature>
<dbReference type="Pfam" id="PF10167">
    <property type="entry name" value="BORCS8"/>
    <property type="match status" value="1"/>
</dbReference>
<dbReference type="PANTHER" id="PTHR21146:SF0">
    <property type="entry name" value="BLOC-1-RELATED COMPLEX SUBUNIT 8"/>
    <property type="match status" value="1"/>
</dbReference>
<evidence type="ECO:0000313" key="7">
    <source>
        <dbReference type="Proteomes" id="UP001208570"/>
    </source>
</evidence>
<evidence type="ECO:0000256" key="4">
    <source>
        <dbReference type="ARBA" id="ARBA00023228"/>
    </source>
</evidence>
<gene>
    <name evidence="6" type="ORF">LSH36_352g03073</name>
</gene>
<comment type="caution">
    <text evidence="6">The sequence shown here is derived from an EMBL/GenBank/DDBJ whole genome shotgun (WGS) entry which is preliminary data.</text>
</comment>
<accession>A0AAD9JF01</accession>
<comment type="subcellular location">
    <subcellularLocation>
        <location evidence="1">Lysosome membrane</location>
    </subcellularLocation>
</comment>
<dbReference type="GO" id="GO:0005765">
    <property type="term" value="C:lysosomal membrane"/>
    <property type="evidence" value="ECO:0007669"/>
    <property type="project" value="UniProtKB-SubCell"/>
</dbReference>
<proteinExistence type="inferred from homology"/>
<protein>
    <submittedName>
        <fullName evidence="6">Uncharacterized protein</fullName>
    </submittedName>
</protein>
<dbReference type="GO" id="GO:0099078">
    <property type="term" value="C:BORC complex"/>
    <property type="evidence" value="ECO:0007669"/>
    <property type="project" value="TreeGrafter"/>
</dbReference>